<dbReference type="AlphaFoldDB" id="A0A2M9ZI19"/>
<gene>
    <name evidence="1" type="ORF">CH373_18110</name>
</gene>
<evidence type="ECO:0000313" key="1">
    <source>
        <dbReference type="EMBL" id="PJZ71705.1"/>
    </source>
</evidence>
<dbReference type="EMBL" id="NPDZ01000023">
    <property type="protein sequence ID" value="PJZ71705.1"/>
    <property type="molecule type" value="Genomic_DNA"/>
</dbReference>
<evidence type="ECO:0000313" key="2">
    <source>
        <dbReference type="Proteomes" id="UP000231990"/>
    </source>
</evidence>
<comment type="caution">
    <text evidence="1">The sequence shown here is derived from an EMBL/GenBank/DDBJ whole genome shotgun (WGS) entry which is preliminary data.</text>
</comment>
<sequence>MLFLRTKTVVKLGPVCWAVVEYTISKAKETGYDRQDKKIKRFRPKKILCRRLEFAPTWAEKKLSRYIQFYRFGFLISLEIHRFDGYPPLILAFI</sequence>
<reference evidence="1 2" key="1">
    <citation type="submission" date="2017-07" db="EMBL/GenBank/DDBJ databases">
        <title>Leptospira spp. isolated from tropical soils.</title>
        <authorList>
            <person name="Thibeaux R."/>
            <person name="Iraola G."/>
            <person name="Ferres I."/>
            <person name="Bierque E."/>
            <person name="Girault D."/>
            <person name="Soupe-Gilbert M.-E."/>
            <person name="Picardeau M."/>
            <person name="Goarant C."/>
        </authorList>
    </citation>
    <scope>NUCLEOTIDE SEQUENCE [LARGE SCALE GENOMIC DNA]</scope>
    <source>
        <strain evidence="1 2">FH1-B-B1</strain>
    </source>
</reference>
<proteinExistence type="predicted"/>
<accession>A0A2M9ZI19</accession>
<dbReference type="Proteomes" id="UP000231990">
    <property type="component" value="Unassembled WGS sequence"/>
</dbReference>
<name>A0A2M9ZI19_9LEPT</name>
<protein>
    <submittedName>
        <fullName evidence="1">Uncharacterized protein</fullName>
    </submittedName>
</protein>
<organism evidence="1 2">
    <name type="scientific">Leptospira perolatii</name>
    <dbReference type="NCBI Taxonomy" id="2023191"/>
    <lineage>
        <taxon>Bacteria</taxon>
        <taxon>Pseudomonadati</taxon>
        <taxon>Spirochaetota</taxon>
        <taxon>Spirochaetia</taxon>
        <taxon>Leptospirales</taxon>
        <taxon>Leptospiraceae</taxon>
        <taxon>Leptospira</taxon>
    </lineage>
</organism>